<dbReference type="Proteomes" id="UP000054928">
    <property type="component" value="Unassembled WGS sequence"/>
</dbReference>
<reference evidence="2" key="1">
    <citation type="submission" date="2014-09" db="EMBL/GenBank/DDBJ databases">
        <authorList>
            <person name="Sharma Rahul"/>
            <person name="Thines Marco"/>
        </authorList>
    </citation>
    <scope>NUCLEOTIDE SEQUENCE [LARGE SCALE GENOMIC DNA]</scope>
</reference>
<proteinExistence type="predicted"/>
<dbReference type="RefSeq" id="XP_036263496.1">
    <property type="nucleotide sequence ID" value="XM_036407256.1"/>
</dbReference>
<protein>
    <submittedName>
        <fullName evidence="1">Uncharacterized protein</fullName>
    </submittedName>
</protein>
<dbReference type="EMBL" id="CCYD01003090">
    <property type="protein sequence ID" value="CEG49591.1"/>
    <property type="molecule type" value="Genomic_DNA"/>
</dbReference>
<evidence type="ECO:0000313" key="1">
    <source>
        <dbReference type="EMBL" id="CEG49591.1"/>
    </source>
</evidence>
<evidence type="ECO:0000313" key="2">
    <source>
        <dbReference type="Proteomes" id="UP000054928"/>
    </source>
</evidence>
<organism evidence="1 2">
    <name type="scientific">Plasmopara halstedii</name>
    <name type="common">Downy mildew of sunflower</name>
    <dbReference type="NCBI Taxonomy" id="4781"/>
    <lineage>
        <taxon>Eukaryota</taxon>
        <taxon>Sar</taxon>
        <taxon>Stramenopiles</taxon>
        <taxon>Oomycota</taxon>
        <taxon>Peronosporomycetes</taxon>
        <taxon>Peronosporales</taxon>
        <taxon>Peronosporaceae</taxon>
        <taxon>Plasmopara</taxon>
    </lineage>
</organism>
<dbReference type="AlphaFoldDB" id="A0A0P1B5A2"/>
<name>A0A0P1B5A2_PLAHL</name>
<keyword evidence="2" id="KW-1185">Reference proteome</keyword>
<sequence length="64" mass="7019">MQRTEYHLSKGVAFALLPPAVHRNNAPFMASSASADAIRRWSKAEVFSYLAATVACASTRHLLE</sequence>
<accession>A0A0P1B5A2</accession>
<dbReference type="GeneID" id="59052975"/>